<sequence>MRQQSYVATSHVQWGRWGFCLAKLATVSRRGRVCFAVARQSRSKGKGRSTLASLRSLLQAERYERLHEVKRKNTASYRFALKFEVKFANFGFKFYAPRPAPQKAKFSLVKFLSFFAQKQPLKGCFCFIVKGVGA</sequence>
<accession>A0A6G5QPX6</accession>
<protein>
    <submittedName>
        <fullName evidence="1">Uncharacterized protein</fullName>
    </submittedName>
</protein>
<dbReference type="Proteomes" id="UP000502377">
    <property type="component" value="Chromosome"/>
</dbReference>
<proteinExistence type="predicted"/>
<gene>
    <name evidence="1" type="ORF">CRECT_2214</name>
</gene>
<dbReference type="KEGG" id="crx:CRECT_2214"/>
<evidence type="ECO:0000313" key="2">
    <source>
        <dbReference type="Proteomes" id="UP000502377"/>
    </source>
</evidence>
<dbReference type="AlphaFoldDB" id="A0A6G5QPX6"/>
<organism evidence="1 2">
    <name type="scientific">Campylobacter rectus</name>
    <name type="common">Wolinella recta</name>
    <dbReference type="NCBI Taxonomy" id="203"/>
    <lineage>
        <taxon>Bacteria</taxon>
        <taxon>Pseudomonadati</taxon>
        <taxon>Campylobacterota</taxon>
        <taxon>Epsilonproteobacteria</taxon>
        <taxon>Campylobacterales</taxon>
        <taxon>Campylobacteraceae</taxon>
        <taxon>Campylobacter</taxon>
    </lineage>
</organism>
<reference evidence="1 2" key="1">
    <citation type="submission" date="2016-07" db="EMBL/GenBank/DDBJ databases">
        <title>Comparative genomics of the Campylobacter concisus group.</title>
        <authorList>
            <person name="Miller W.G."/>
            <person name="Yee E."/>
            <person name="Chapman M.H."/>
            <person name="Huynh S."/>
            <person name="Bono J.L."/>
            <person name="On S.L.W."/>
            <person name="StLeger J."/>
            <person name="Foster G."/>
            <person name="Parker C.T."/>
        </authorList>
    </citation>
    <scope>NUCLEOTIDE SEQUENCE [LARGE SCALE GENOMIC DNA]</scope>
    <source>
        <strain evidence="1 2">ATCC 33238</strain>
    </source>
</reference>
<evidence type="ECO:0000313" key="1">
    <source>
        <dbReference type="EMBL" id="QCD47813.1"/>
    </source>
</evidence>
<dbReference type="EMBL" id="CP012543">
    <property type="protein sequence ID" value="QCD47813.1"/>
    <property type="molecule type" value="Genomic_DNA"/>
</dbReference>
<name>A0A6G5QPX6_CAMRE</name>